<dbReference type="Pfam" id="PF01326">
    <property type="entry name" value="PPDK_N"/>
    <property type="match status" value="1"/>
</dbReference>
<dbReference type="InterPro" id="IPR002192">
    <property type="entry name" value="PPDK_AMP/ATP-bd"/>
</dbReference>
<accession>A0A1J4T6V2</accession>
<comment type="similarity">
    <text evidence="4">Belongs to the PEP-utilizing enzyme family.</text>
</comment>
<gene>
    <name evidence="16" type="ORF">AUJ27_03030</name>
</gene>
<feature type="domain" description="Pyruvate phosphate dikinase AMP/ATP-binding" evidence="15">
    <location>
        <begin position="18"/>
        <end position="372"/>
    </location>
</feature>
<evidence type="ECO:0000256" key="4">
    <source>
        <dbReference type="ARBA" id="ARBA00007837"/>
    </source>
</evidence>
<dbReference type="Gene3D" id="3.30.1490.20">
    <property type="entry name" value="ATP-grasp fold, A domain"/>
    <property type="match status" value="1"/>
</dbReference>
<evidence type="ECO:0000256" key="10">
    <source>
        <dbReference type="ARBA" id="ARBA00022777"/>
    </source>
</evidence>
<evidence type="ECO:0000259" key="15">
    <source>
        <dbReference type="Pfam" id="PF01326"/>
    </source>
</evidence>
<evidence type="ECO:0000256" key="11">
    <source>
        <dbReference type="ARBA" id="ARBA00022840"/>
    </source>
</evidence>
<comment type="pathway">
    <text evidence="3">Carbohydrate biosynthesis; gluconeogenesis.</text>
</comment>
<comment type="catalytic activity">
    <reaction evidence="14">
        <text>pyruvate + ATP + H2O = phosphoenolpyruvate + AMP + phosphate + 2 H(+)</text>
        <dbReference type="Rhea" id="RHEA:11364"/>
        <dbReference type="ChEBI" id="CHEBI:15361"/>
        <dbReference type="ChEBI" id="CHEBI:15377"/>
        <dbReference type="ChEBI" id="CHEBI:15378"/>
        <dbReference type="ChEBI" id="CHEBI:30616"/>
        <dbReference type="ChEBI" id="CHEBI:43474"/>
        <dbReference type="ChEBI" id="CHEBI:58702"/>
        <dbReference type="ChEBI" id="CHEBI:456215"/>
        <dbReference type="EC" id="2.7.9.2"/>
    </reaction>
</comment>
<evidence type="ECO:0000256" key="14">
    <source>
        <dbReference type="ARBA" id="ARBA00047700"/>
    </source>
</evidence>
<dbReference type="GO" id="GO:0006094">
    <property type="term" value="P:gluconeogenesis"/>
    <property type="evidence" value="ECO:0007669"/>
    <property type="project" value="UniProtKB-UniPathway"/>
</dbReference>
<comment type="caution">
    <text evidence="16">The sequence shown here is derived from an EMBL/GenBank/DDBJ whole genome shotgun (WGS) entry which is preliminary data.</text>
</comment>
<keyword evidence="11" id="KW-0067">ATP-binding</keyword>
<dbReference type="UniPathway" id="UPA00138"/>
<keyword evidence="7" id="KW-0808">Transferase</keyword>
<dbReference type="STRING" id="1805146.AUJ27_03030"/>
<dbReference type="EMBL" id="MNUU01000058">
    <property type="protein sequence ID" value="OIO07113.1"/>
    <property type="molecule type" value="Genomic_DNA"/>
</dbReference>
<reference evidence="16 17" key="1">
    <citation type="journal article" date="2016" name="Environ. Microbiol.">
        <title>Genomic resolution of a cold subsurface aquifer community provides metabolic insights for novel microbes adapted to high CO concentrations.</title>
        <authorList>
            <person name="Probst A.J."/>
            <person name="Castelle C.J."/>
            <person name="Singh A."/>
            <person name="Brown C.T."/>
            <person name="Anantharaman K."/>
            <person name="Sharon I."/>
            <person name="Hug L.A."/>
            <person name="Burstein D."/>
            <person name="Emerson J.B."/>
            <person name="Thomas B.C."/>
            <person name="Banfield J.F."/>
        </authorList>
    </citation>
    <scope>NUCLEOTIDE SEQUENCE [LARGE SCALE GENOMIC DNA]</scope>
    <source>
        <strain evidence="16">CG1_02_37_44</strain>
    </source>
</reference>
<dbReference type="EC" id="2.7.9.2" evidence="5"/>
<dbReference type="GO" id="GO:0008986">
    <property type="term" value="F:pyruvate, water dikinase activity"/>
    <property type="evidence" value="ECO:0007669"/>
    <property type="project" value="UniProtKB-EC"/>
</dbReference>
<dbReference type="PANTHER" id="PTHR43030:SF1">
    <property type="entry name" value="PHOSPHOENOLPYRUVATE SYNTHASE"/>
    <property type="match status" value="1"/>
</dbReference>
<dbReference type="SUPFAM" id="SSF56059">
    <property type="entry name" value="Glutathione synthetase ATP-binding domain-like"/>
    <property type="match status" value="1"/>
</dbReference>
<keyword evidence="8" id="KW-0479">Metal-binding</keyword>
<keyword evidence="12" id="KW-0460">Magnesium</keyword>
<evidence type="ECO:0000256" key="8">
    <source>
        <dbReference type="ARBA" id="ARBA00022723"/>
    </source>
</evidence>
<evidence type="ECO:0000256" key="7">
    <source>
        <dbReference type="ARBA" id="ARBA00022679"/>
    </source>
</evidence>
<keyword evidence="10" id="KW-0418">Kinase</keyword>
<evidence type="ECO:0000256" key="3">
    <source>
        <dbReference type="ARBA" id="ARBA00004742"/>
    </source>
</evidence>
<proteinExistence type="inferred from homology"/>
<evidence type="ECO:0000256" key="1">
    <source>
        <dbReference type="ARBA" id="ARBA00001946"/>
    </source>
</evidence>
<sequence>MSKLIKTFKELTKKDVGIAGGKGASLGEMTNLRQSSGGQAISVLVPPGFVILAPAFDRFLIESPYPKIKKKYIDKSIGEENLNVAVEAELDKINYKDINSVDRASNVIRDLIHDAPMPKDLEKEILVEYYKLSNRPHPTLPFARGGEYAKGISKKSPLLTKEGVGWGLFVAVRSSATAEDSSVASWAGELETYLDTTEKKLLENVKKCWSSLFTPRAIFYRNEKKLLKTKVSVAVVVQTMIESEISGICFTVHPVTEDKNQMIIEAGWGLGEAIVSGSITPDSCVLDKRDFSIIDINISKQEKMINRKAGGGVKTNIVPKIKQEKQVLTGKQIVELAKICVSIEKHYKKPQDIEWAYAKGKFYIVQSRLITTL</sequence>
<dbReference type="AlphaFoldDB" id="A0A1J4T6V2"/>
<evidence type="ECO:0000256" key="9">
    <source>
        <dbReference type="ARBA" id="ARBA00022741"/>
    </source>
</evidence>
<evidence type="ECO:0000313" key="16">
    <source>
        <dbReference type="EMBL" id="OIO07113.1"/>
    </source>
</evidence>
<keyword evidence="9" id="KW-0547">Nucleotide-binding</keyword>
<comment type="function">
    <text evidence="2">Catalyzes the phosphorylation of pyruvate to phosphoenolpyruvate.</text>
</comment>
<evidence type="ECO:0000256" key="6">
    <source>
        <dbReference type="ARBA" id="ARBA00021623"/>
    </source>
</evidence>
<evidence type="ECO:0000256" key="12">
    <source>
        <dbReference type="ARBA" id="ARBA00022842"/>
    </source>
</evidence>
<dbReference type="Gene3D" id="3.30.470.20">
    <property type="entry name" value="ATP-grasp fold, B domain"/>
    <property type="match status" value="1"/>
</dbReference>
<evidence type="ECO:0000256" key="13">
    <source>
        <dbReference type="ARBA" id="ARBA00033470"/>
    </source>
</evidence>
<dbReference type="PANTHER" id="PTHR43030">
    <property type="entry name" value="PHOSPHOENOLPYRUVATE SYNTHASE"/>
    <property type="match status" value="1"/>
</dbReference>
<comment type="cofactor">
    <cofactor evidence="1">
        <name>Mg(2+)</name>
        <dbReference type="ChEBI" id="CHEBI:18420"/>
    </cofactor>
</comment>
<dbReference type="GO" id="GO:0005524">
    <property type="term" value="F:ATP binding"/>
    <property type="evidence" value="ECO:0007669"/>
    <property type="project" value="UniProtKB-KW"/>
</dbReference>
<organism evidence="16 17">
    <name type="scientific">Candidatus Falkowbacteria bacterium CG1_02_37_44</name>
    <dbReference type="NCBI Taxonomy" id="1805146"/>
    <lineage>
        <taxon>Bacteria</taxon>
        <taxon>Candidatus Falkowiibacteriota</taxon>
    </lineage>
</organism>
<evidence type="ECO:0000313" key="17">
    <source>
        <dbReference type="Proteomes" id="UP000183192"/>
    </source>
</evidence>
<dbReference type="GO" id="GO:0046872">
    <property type="term" value="F:metal ion binding"/>
    <property type="evidence" value="ECO:0007669"/>
    <property type="project" value="UniProtKB-KW"/>
</dbReference>
<evidence type="ECO:0000256" key="5">
    <source>
        <dbReference type="ARBA" id="ARBA00011996"/>
    </source>
</evidence>
<protein>
    <recommendedName>
        <fullName evidence="6">Phosphoenolpyruvate synthase</fullName>
        <ecNumber evidence="5">2.7.9.2</ecNumber>
    </recommendedName>
    <alternativeName>
        <fullName evidence="13">Pyruvate, water dikinase</fullName>
    </alternativeName>
</protein>
<dbReference type="InterPro" id="IPR013815">
    <property type="entry name" value="ATP_grasp_subdomain_1"/>
</dbReference>
<dbReference type="InterPro" id="IPR006319">
    <property type="entry name" value="PEP_synth"/>
</dbReference>
<evidence type="ECO:0000256" key="2">
    <source>
        <dbReference type="ARBA" id="ARBA00002988"/>
    </source>
</evidence>
<dbReference type="Proteomes" id="UP000183192">
    <property type="component" value="Unassembled WGS sequence"/>
</dbReference>
<name>A0A1J4T6V2_9BACT</name>